<dbReference type="InterPro" id="IPR036237">
    <property type="entry name" value="Xyl_isomerase-like_sf"/>
</dbReference>
<keyword evidence="2" id="KW-1185">Reference proteome</keyword>
<sequence length="422" mass="46909">MNATASRPVMGYCANVHAGVTWEEAWAQLRRHAPEVRRRVLEAIDPQGASSPRPMEVGVWLSAPAARYAVEHPGEVERFAEWLQSEQLTIASFNGFPAGDFHAQRVKHGVYRPDWTQPERLAYSLDLAWLAARLGDPIRAVSISTVPLGWGRPRPPASWWTACAVNLRRAAGELARIEAETGRWIHLDLEPEPGCALTTSHDLVALLGELMVDQHGVPLETHEQTLVKRHVRVCHDICHAAVMFEDQAEALGRITAAGWSLGKIQVSAALAASPRSHQQRHVVVEALSRFAEPRYLHQTVVRARDGSNHEWFFDDLPDALNASAIPDQADWRVHFHVPLDSDGFGPLGTTFDQIAPCLNAIAAEPLATAPSHADTIDPRPIVEVETYTWSVLPEPPDPERLAERIAREIICLNQPRPTPMRW</sequence>
<dbReference type="STRING" id="575540.Isop_1140"/>
<dbReference type="SUPFAM" id="SSF51658">
    <property type="entry name" value="Xylose isomerase-like"/>
    <property type="match status" value="1"/>
</dbReference>
<dbReference type="AlphaFoldDB" id="E8R4Y1"/>
<protein>
    <submittedName>
        <fullName evidence="1">Uncharacterized protein</fullName>
    </submittedName>
</protein>
<dbReference type="HOGENOM" id="CLU_041665_0_0_0"/>
<evidence type="ECO:0000313" key="2">
    <source>
        <dbReference type="Proteomes" id="UP000008631"/>
    </source>
</evidence>
<dbReference type="Gene3D" id="3.20.20.150">
    <property type="entry name" value="Divalent-metal-dependent TIM barrel enzymes"/>
    <property type="match status" value="1"/>
</dbReference>
<dbReference type="InParanoid" id="E8R4Y1"/>
<dbReference type="Proteomes" id="UP000008631">
    <property type="component" value="Chromosome"/>
</dbReference>
<reference key="1">
    <citation type="submission" date="2010-11" db="EMBL/GenBank/DDBJ databases">
        <title>The complete sequence of chromosome of Isophaera pallida ATCC 43644.</title>
        <authorList>
            <consortium name="US DOE Joint Genome Institute (JGI-PGF)"/>
            <person name="Lucas S."/>
            <person name="Copeland A."/>
            <person name="Lapidus A."/>
            <person name="Bruce D."/>
            <person name="Goodwin L."/>
            <person name="Pitluck S."/>
            <person name="Kyrpides N."/>
            <person name="Mavromatis K."/>
            <person name="Pagani I."/>
            <person name="Ivanova N."/>
            <person name="Saunders E."/>
            <person name="Brettin T."/>
            <person name="Detter J.C."/>
            <person name="Han C."/>
            <person name="Tapia R."/>
            <person name="Land M."/>
            <person name="Hauser L."/>
            <person name="Markowitz V."/>
            <person name="Cheng J.-F."/>
            <person name="Hugenholtz P."/>
            <person name="Woyke T."/>
            <person name="Wu D."/>
            <person name="Eisen J.A."/>
        </authorList>
    </citation>
    <scope>NUCLEOTIDE SEQUENCE</scope>
    <source>
        <strain>ATCC 43644</strain>
    </source>
</reference>
<dbReference type="KEGG" id="ipa:Isop_1140"/>
<accession>E8R4Y1</accession>
<proteinExistence type="predicted"/>
<dbReference type="NCBIfam" id="NF035939">
    <property type="entry name" value="TIM_EboE"/>
    <property type="match status" value="1"/>
</dbReference>
<organism evidence="1 2">
    <name type="scientific">Isosphaera pallida (strain ATCC 43644 / DSM 9630 / IS1B)</name>
    <dbReference type="NCBI Taxonomy" id="575540"/>
    <lineage>
        <taxon>Bacteria</taxon>
        <taxon>Pseudomonadati</taxon>
        <taxon>Planctomycetota</taxon>
        <taxon>Planctomycetia</taxon>
        <taxon>Isosphaerales</taxon>
        <taxon>Isosphaeraceae</taxon>
        <taxon>Isosphaera</taxon>
    </lineage>
</organism>
<dbReference type="eggNOG" id="COG1082">
    <property type="taxonomic scope" value="Bacteria"/>
</dbReference>
<evidence type="ECO:0000313" key="1">
    <source>
        <dbReference type="EMBL" id="ADV61727.1"/>
    </source>
</evidence>
<dbReference type="RefSeq" id="WP_013564016.1">
    <property type="nucleotide sequence ID" value="NC_014962.1"/>
</dbReference>
<dbReference type="EMBL" id="CP002353">
    <property type="protein sequence ID" value="ADV61727.1"/>
    <property type="molecule type" value="Genomic_DNA"/>
</dbReference>
<dbReference type="OrthoDB" id="9785907at2"/>
<name>E8R4Y1_ISOPI</name>
<reference evidence="1 2" key="2">
    <citation type="journal article" date="2011" name="Stand. Genomic Sci.">
        <title>Complete genome sequence of Isosphaera pallida type strain (IS1B).</title>
        <authorList>
            <consortium name="US DOE Joint Genome Institute (JGI-PGF)"/>
            <person name="Goker M."/>
            <person name="Cleland D."/>
            <person name="Saunders E."/>
            <person name="Lapidus A."/>
            <person name="Nolan M."/>
            <person name="Lucas S."/>
            <person name="Hammon N."/>
            <person name="Deshpande S."/>
            <person name="Cheng J.F."/>
            <person name="Tapia R."/>
            <person name="Han C."/>
            <person name="Goodwin L."/>
            <person name="Pitluck S."/>
            <person name="Liolios K."/>
            <person name="Pagani I."/>
            <person name="Ivanova N."/>
            <person name="Mavromatis K."/>
            <person name="Pati A."/>
            <person name="Chen A."/>
            <person name="Palaniappan K."/>
            <person name="Land M."/>
            <person name="Hauser L."/>
            <person name="Chang Y.J."/>
            <person name="Jeffries C.D."/>
            <person name="Detter J.C."/>
            <person name="Beck B."/>
            <person name="Woyke T."/>
            <person name="Bristow J."/>
            <person name="Eisen J.A."/>
            <person name="Markowitz V."/>
            <person name="Hugenholtz P."/>
            <person name="Kyrpides N.C."/>
            <person name="Klenk H.P."/>
        </authorList>
    </citation>
    <scope>NUCLEOTIDE SEQUENCE [LARGE SCALE GENOMIC DNA]</scope>
    <source>
        <strain evidence="2">ATCC 43644 / DSM 9630 / IS1B</strain>
    </source>
</reference>
<gene>
    <name evidence="1" type="ordered locus">Isop_1140</name>
</gene>